<dbReference type="CDD" id="cd12914">
    <property type="entry name" value="PDC1_DGC_like"/>
    <property type="match status" value="1"/>
</dbReference>
<dbReference type="PROSITE" id="PS50111">
    <property type="entry name" value="CHEMOTAXIS_TRANSDUC_2"/>
    <property type="match status" value="1"/>
</dbReference>
<evidence type="ECO:0000256" key="7">
    <source>
        <dbReference type="ARBA" id="ARBA00023224"/>
    </source>
</evidence>
<evidence type="ECO:0000256" key="5">
    <source>
        <dbReference type="ARBA" id="ARBA00022989"/>
    </source>
</evidence>
<dbReference type="Pfam" id="PF00672">
    <property type="entry name" value="HAMP"/>
    <property type="match status" value="1"/>
</dbReference>
<dbReference type="PANTHER" id="PTHR32089:SF112">
    <property type="entry name" value="LYSOZYME-LIKE PROTEIN-RELATED"/>
    <property type="match status" value="1"/>
</dbReference>
<dbReference type="GO" id="GO:0005886">
    <property type="term" value="C:plasma membrane"/>
    <property type="evidence" value="ECO:0007669"/>
    <property type="project" value="UniProtKB-SubCell"/>
</dbReference>
<dbReference type="PRINTS" id="PR00260">
    <property type="entry name" value="CHEMTRNSDUCR"/>
</dbReference>
<reference evidence="13" key="2">
    <citation type="submission" date="2023-03" db="EMBL/GenBank/DDBJ databases">
        <authorList>
            <person name="Zhang Z."/>
        </authorList>
    </citation>
    <scope>NUCLEOTIDE SEQUENCE</scope>
    <source>
        <strain evidence="13">DSA</strain>
    </source>
</reference>
<dbReference type="Proteomes" id="UP001172911">
    <property type="component" value="Unassembled WGS sequence"/>
</dbReference>
<evidence type="ECO:0000313" key="14">
    <source>
        <dbReference type="Proteomes" id="UP001172911"/>
    </source>
</evidence>
<dbReference type="CDD" id="cd12912">
    <property type="entry name" value="PDC2_MCP_like"/>
    <property type="match status" value="1"/>
</dbReference>
<dbReference type="Gene3D" id="3.30.450.20">
    <property type="entry name" value="PAS domain"/>
    <property type="match status" value="1"/>
</dbReference>
<dbReference type="PANTHER" id="PTHR32089">
    <property type="entry name" value="METHYL-ACCEPTING CHEMOTAXIS PROTEIN MCPB"/>
    <property type="match status" value="1"/>
</dbReference>
<evidence type="ECO:0000259" key="12">
    <source>
        <dbReference type="PROSITE" id="PS50885"/>
    </source>
</evidence>
<dbReference type="PROSITE" id="PS50885">
    <property type="entry name" value="HAMP"/>
    <property type="match status" value="1"/>
</dbReference>
<comment type="caution">
    <text evidence="13">The sequence shown here is derived from an EMBL/GenBank/DDBJ whole genome shotgun (WGS) entry which is preliminary data.</text>
</comment>
<feature type="transmembrane region" description="Helical" evidence="10">
    <location>
        <begin position="309"/>
        <end position="328"/>
    </location>
</feature>
<dbReference type="InterPro" id="IPR033479">
    <property type="entry name" value="dCache_1"/>
</dbReference>
<keyword evidence="14" id="KW-1185">Reference proteome</keyword>
<dbReference type="Pfam" id="PF00015">
    <property type="entry name" value="MCPsignal"/>
    <property type="match status" value="1"/>
</dbReference>
<evidence type="ECO:0000256" key="6">
    <source>
        <dbReference type="ARBA" id="ARBA00023136"/>
    </source>
</evidence>
<protein>
    <submittedName>
        <fullName evidence="13">Methyl-accepting chemotaxis protein</fullName>
    </submittedName>
</protein>
<proteinExistence type="inferred from homology"/>
<dbReference type="SMART" id="SM00304">
    <property type="entry name" value="HAMP"/>
    <property type="match status" value="1"/>
</dbReference>
<dbReference type="RefSeq" id="WP_304544882.1">
    <property type="nucleotide sequence ID" value="NZ_JARPTC010000023.1"/>
</dbReference>
<comment type="similarity">
    <text evidence="8">Belongs to the methyl-accepting chemotaxis (MCP) protein family.</text>
</comment>
<keyword evidence="7 9" id="KW-0807">Transducer</keyword>
<dbReference type="Pfam" id="PF02743">
    <property type="entry name" value="dCache_1"/>
    <property type="match status" value="1"/>
</dbReference>
<evidence type="ECO:0000256" key="8">
    <source>
        <dbReference type="ARBA" id="ARBA00029447"/>
    </source>
</evidence>
<organism evidence="13 14">
    <name type="scientific">Desulforamulus aquiferis</name>
    <dbReference type="NCBI Taxonomy" id="1397668"/>
    <lineage>
        <taxon>Bacteria</taxon>
        <taxon>Bacillati</taxon>
        <taxon>Bacillota</taxon>
        <taxon>Clostridia</taxon>
        <taxon>Eubacteriales</taxon>
        <taxon>Peptococcaceae</taxon>
        <taxon>Desulforamulus</taxon>
    </lineage>
</organism>
<dbReference type="Gene3D" id="1.10.287.950">
    <property type="entry name" value="Methyl-accepting chemotaxis protein"/>
    <property type="match status" value="1"/>
</dbReference>
<evidence type="ECO:0000313" key="13">
    <source>
        <dbReference type="EMBL" id="MDO7788713.1"/>
    </source>
</evidence>
<dbReference type="CDD" id="cd11386">
    <property type="entry name" value="MCP_signal"/>
    <property type="match status" value="1"/>
</dbReference>
<comment type="subcellular location">
    <subcellularLocation>
        <location evidence="1">Cell membrane</location>
        <topology evidence="1">Multi-pass membrane protein</topology>
    </subcellularLocation>
</comment>
<dbReference type="SMART" id="SM00283">
    <property type="entry name" value="MA"/>
    <property type="match status" value="1"/>
</dbReference>
<dbReference type="InterPro" id="IPR004089">
    <property type="entry name" value="MCPsignal_dom"/>
</dbReference>
<evidence type="ECO:0000256" key="4">
    <source>
        <dbReference type="ARBA" id="ARBA00022692"/>
    </source>
</evidence>
<accession>A0AAW7ZHG4</accession>
<evidence type="ECO:0000256" key="9">
    <source>
        <dbReference type="PROSITE-ProRule" id="PRU00284"/>
    </source>
</evidence>
<keyword evidence="4 10" id="KW-0812">Transmembrane</keyword>
<name>A0AAW7ZHG4_9FIRM</name>
<gene>
    <name evidence="13" type="ORF">P6N53_15900</name>
</gene>
<evidence type="ECO:0000259" key="11">
    <source>
        <dbReference type="PROSITE" id="PS50111"/>
    </source>
</evidence>
<dbReference type="GO" id="GO:0006935">
    <property type="term" value="P:chemotaxis"/>
    <property type="evidence" value="ECO:0007669"/>
    <property type="project" value="UniProtKB-KW"/>
</dbReference>
<evidence type="ECO:0000256" key="1">
    <source>
        <dbReference type="ARBA" id="ARBA00004651"/>
    </source>
</evidence>
<evidence type="ECO:0000256" key="10">
    <source>
        <dbReference type="SAM" id="Phobius"/>
    </source>
</evidence>
<sequence>MFKKGIRIRDFSLKKNPFRSISFNGNFSIRLKFLAVLFLAVVALIITNLYALTNYKTGQSEQLHHSLEQTVIANSNLLEENLKKHIHILDILSKVNEVQGEDLDEALDYLKSELKHQMEVKDVMFESFGLIELDGSAINTDDAPVDLRDRDYFIAVTSGDRFAYSAPLISKVNNKMSVVLAVPVKNDGVIIRVLYSRLNLDRLSEQVLQMKYGEKGRAYLVDASGITIVHPNEELLLKNLTKVEGPVTEEVAKSTTQMVETKNGQIEYAFEGEQSIASFRTITTAGWILAIVANRDEVFVNVDTTSQKLLLITIIVSVILLGIGWYLGTKIIEPINRLLAATGRVSKGQLNEEIRVTSRDEIGKLAQSFEEMRINLKELIGGISTASNYVNETVFSLSSQAEQTSAAASANASTVGEVSSTVENIVGNIREVSTQLDEASFQADQGKDKINSVVTTISEIANSSQEVGKTIDSLNTAIKDVGKFVETINGIAGQTNLLALNAAIEAARAGDAGRGFAVVADEVRKLAETSSNSAVEITKIIANIQQQSTQSAEAMHIGQQKVAHGHQVVKEVSESFSNVIGLVQSLSVQAREVATAATQVAAAVQNVAATTEEQTATMQEVSAAAFELSKTASELQGMISKFDIK</sequence>
<dbReference type="GO" id="GO:0004888">
    <property type="term" value="F:transmembrane signaling receptor activity"/>
    <property type="evidence" value="ECO:0007669"/>
    <property type="project" value="InterPro"/>
</dbReference>
<keyword evidence="6 10" id="KW-0472">Membrane</keyword>
<keyword evidence="2" id="KW-1003">Cell membrane</keyword>
<dbReference type="AlphaFoldDB" id="A0AAW7ZHG4"/>
<feature type="domain" description="Methyl-accepting transducer" evidence="11">
    <location>
        <begin position="379"/>
        <end position="622"/>
    </location>
</feature>
<dbReference type="EMBL" id="JARPTC010000023">
    <property type="protein sequence ID" value="MDO7788713.1"/>
    <property type="molecule type" value="Genomic_DNA"/>
</dbReference>
<keyword evidence="5 10" id="KW-1133">Transmembrane helix</keyword>
<evidence type="ECO:0000256" key="2">
    <source>
        <dbReference type="ARBA" id="ARBA00022475"/>
    </source>
</evidence>
<dbReference type="Gene3D" id="6.10.340.10">
    <property type="match status" value="1"/>
</dbReference>
<keyword evidence="3" id="KW-0145">Chemotaxis</keyword>
<feature type="domain" description="HAMP" evidence="12">
    <location>
        <begin position="329"/>
        <end position="381"/>
    </location>
</feature>
<dbReference type="CDD" id="cd06225">
    <property type="entry name" value="HAMP"/>
    <property type="match status" value="1"/>
</dbReference>
<dbReference type="InterPro" id="IPR003660">
    <property type="entry name" value="HAMP_dom"/>
</dbReference>
<dbReference type="SUPFAM" id="SSF58104">
    <property type="entry name" value="Methyl-accepting chemotaxis protein (MCP) signaling domain"/>
    <property type="match status" value="1"/>
</dbReference>
<evidence type="ECO:0000256" key="3">
    <source>
        <dbReference type="ARBA" id="ARBA00022500"/>
    </source>
</evidence>
<reference evidence="13" key="1">
    <citation type="journal article" date="2023" name="J. Hazard. Mater.">
        <title>Anaerobic biodegradation of pyrene and benzo[a]pyrene by a new sulfate-reducing Desulforamulus aquiferis strain DSA.</title>
        <authorList>
            <person name="Zhang Z."/>
            <person name="Sun J."/>
            <person name="Gong X."/>
            <person name="Wang C."/>
            <person name="Wang H."/>
        </authorList>
    </citation>
    <scope>NUCLEOTIDE SEQUENCE</scope>
    <source>
        <strain evidence="13">DSA</strain>
    </source>
</reference>
<dbReference type="GO" id="GO:0007165">
    <property type="term" value="P:signal transduction"/>
    <property type="evidence" value="ECO:0007669"/>
    <property type="project" value="UniProtKB-KW"/>
</dbReference>
<dbReference type="InterPro" id="IPR004090">
    <property type="entry name" value="Chemotax_Me-accpt_rcpt"/>
</dbReference>